<evidence type="ECO:0000256" key="7">
    <source>
        <dbReference type="RuleBase" id="RU361153"/>
    </source>
</evidence>
<dbReference type="EC" id="3.2.1.4" evidence="11"/>
<dbReference type="PROSITE" id="PS51257">
    <property type="entry name" value="PROKAR_LIPOPROTEIN"/>
    <property type="match status" value="1"/>
</dbReference>
<dbReference type="GO" id="GO:0008422">
    <property type="term" value="F:beta-glucosidase activity"/>
    <property type="evidence" value="ECO:0007669"/>
    <property type="project" value="TreeGrafter"/>
</dbReference>
<dbReference type="GO" id="GO:0008810">
    <property type="term" value="F:cellulase activity"/>
    <property type="evidence" value="ECO:0007669"/>
    <property type="project" value="UniProtKB-EC"/>
</dbReference>
<dbReference type="Gene3D" id="3.20.20.80">
    <property type="entry name" value="Glycosidases"/>
    <property type="match status" value="1"/>
</dbReference>
<dbReference type="InterPro" id="IPR017853">
    <property type="entry name" value="GH"/>
</dbReference>
<evidence type="ECO:0000256" key="5">
    <source>
        <dbReference type="ARBA" id="ARBA00023295"/>
    </source>
</evidence>
<dbReference type="GO" id="GO:0030245">
    <property type="term" value="P:cellulose catabolic process"/>
    <property type="evidence" value="ECO:0007669"/>
    <property type="project" value="UniProtKB-KW"/>
</dbReference>
<keyword evidence="4" id="KW-0119">Carbohydrate metabolism</keyword>
<feature type="compositionally biased region" description="Basic and acidic residues" evidence="8">
    <location>
        <begin position="29"/>
        <end position="45"/>
    </location>
</feature>
<dbReference type="Pfam" id="PF00150">
    <property type="entry name" value="Cellulase"/>
    <property type="match status" value="1"/>
</dbReference>
<reference evidence="12 14" key="1">
    <citation type="submission" date="2018-08" db="EMBL/GenBank/DDBJ databases">
        <title>The first complete genome of Treponema rectale (CHPAT), a commensal spirochete of the bovine rectum.</title>
        <authorList>
            <person name="Staton G.J."/>
            <person name="Clegg S.R."/>
            <person name="Carter S.D."/>
            <person name="Radford A.D."/>
            <person name="Darby A."/>
            <person name="Hall N."/>
            <person name="Birtles R.J."/>
            <person name="Evans N.J."/>
        </authorList>
    </citation>
    <scope>NUCLEOTIDE SEQUENCE [LARGE SCALE GENOMIC DNA]</scope>
    <source>
        <strain evidence="12 14">CHPA</strain>
    </source>
</reference>
<keyword evidence="5 7" id="KW-0326">Glycosidase</keyword>
<feature type="chain" id="PRO_5033643904" evidence="9">
    <location>
        <begin position="23"/>
        <end position="450"/>
    </location>
</feature>
<dbReference type="Proteomes" id="UP000593591">
    <property type="component" value="Chromosome"/>
</dbReference>
<dbReference type="GO" id="GO:0005576">
    <property type="term" value="C:extracellular region"/>
    <property type="evidence" value="ECO:0007669"/>
    <property type="project" value="TreeGrafter"/>
</dbReference>
<feature type="signal peptide" evidence="9">
    <location>
        <begin position="1"/>
        <end position="22"/>
    </location>
</feature>
<dbReference type="InterPro" id="IPR001547">
    <property type="entry name" value="Glyco_hydro_5"/>
</dbReference>
<dbReference type="RefSeq" id="WP_184651119.1">
    <property type="nucleotide sequence ID" value="NZ_JACHFR010000001.1"/>
</dbReference>
<protein>
    <submittedName>
        <fullName evidence="11">Endoglucanase</fullName>
        <ecNumber evidence="11">3.2.1.4</ecNumber>
    </submittedName>
    <submittedName>
        <fullName evidence="12">Glycoside hydrolase family 5 protein</fullName>
    </submittedName>
</protein>
<dbReference type="AlphaFoldDB" id="A0A840S7N5"/>
<evidence type="ECO:0000256" key="6">
    <source>
        <dbReference type="ARBA" id="ARBA00023326"/>
    </source>
</evidence>
<evidence type="ECO:0000256" key="2">
    <source>
        <dbReference type="ARBA" id="ARBA00022801"/>
    </source>
</evidence>
<evidence type="ECO:0000313" key="14">
    <source>
        <dbReference type="Proteomes" id="UP000593591"/>
    </source>
</evidence>
<evidence type="ECO:0000313" key="13">
    <source>
        <dbReference type="Proteomes" id="UP000578697"/>
    </source>
</evidence>
<proteinExistence type="inferred from homology"/>
<evidence type="ECO:0000256" key="8">
    <source>
        <dbReference type="SAM" id="MobiDB-lite"/>
    </source>
</evidence>
<organism evidence="11 13">
    <name type="scientific">Treponema rectale</name>
    <dbReference type="NCBI Taxonomy" id="744512"/>
    <lineage>
        <taxon>Bacteria</taxon>
        <taxon>Pseudomonadati</taxon>
        <taxon>Spirochaetota</taxon>
        <taxon>Spirochaetia</taxon>
        <taxon>Spirochaetales</taxon>
        <taxon>Treponemataceae</taxon>
        <taxon>Treponema</taxon>
    </lineage>
</organism>
<keyword evidence="2 7" id="KW-0378">Hydrolase</keyword>
<dbReference type="EMBL" id="JACHFR010000001">
    <property type="protein sequence ID" value="MBB5217667.1"/>
    <property type="molecule type" value="Genomic_DNA"/>
</dbReference>
<evidence type="ECO:0000256" key="9">
    <source>
        <dbReference type="SAM" id="SignalP"/>
    </source>
</evidence>
<name>A0A840S7N5_9SPIR</name>
<gene>
    <name evidence="12" type="ORF">DYE49_09055</name>
    <name evidence="11" type="ORF">HNP77_000011</name>
</gene>
<accession>A0A840S7N5</accession>
<evidence type="ECO:0000259" key="10">
    <source>
        <dbReference type="Pfam" id="PF00150"/>
    </source>
</evidence>
<evidence type="ECO:0000313" key="12">
    <source>
        <dbReference type="EMBL" id="QOS40599.1"/>
    </source>
</evidence>
<evidence type="ECO:0000313" key="11">
    <source>
        <dbReference type="EMBL" id="MBB5217667.1"/>
    </source>
</evidence>
<dbReference type="SUPFAM" id="SSF51445">
    <property type="entry name" value="(Trans)glycosidases"/>
    <property type="match status" value="1"/>
</dbReference>
<dbReference type="KEGG" id="trc:DYE49_09055"/>
<comment type="similarity">
    <text evidence="1 7">Belongs to the glycosyl hydrolase 5 (cellulase A) family.</text>
</comment>
<keyword evidence="6" id="KW-0624">Polysaccharide degradation</keyword>
<dbReference type="PANTHER" id="PTHR31297">
    <property type="entry name" value="GLUCAN ENDO-1,6-BETA-GLUCOSIDASE B"/>
    <property type="match status" value="1"/>
</dbReference>
<dbReference type="Proteomes" id="UP000578697">
    <property type="component" value="Unassembled WGS sequence"/>
</dbReference>
<sequence length="450" mass="48942">MKKILCVFCGVLVLLTASCSSGGSSSENKSPEDTKQETSEDKDNTDSNNNSDETGNETDADYNENFTYTFNASASVTAETLKSFADDMKIGWNLGNALDAYSNGVSSETAWGNPVITQTLFDAVAASGFKTVRIPVTWLGHTGSAPEYTIESSWLNRVYEVACYAKNAGLKAIINIHHDGADSANWLSIKDAAGVIVSDGVYNAGVYNEEKDTAIKEQLYAMWYQIASKFKGTEDYLIFETMNEIHDGGWGWGENRNNSSTKQYEILNSWNQVCVYAIRNAGAANYISCPGYVTNPDLTAAAFEKPSDVLENKIMVAVHFYDPTDFTLNASVGYWGKSASSAGYTVSAWGQEDDIDATFQKLKEKFVDNDIPVVIGECGATYQSGFETYRQAYMEYMISSARKHGLVPVIWDNGSSGSGAESSGLFNRSTGAVYSHCTDLVKAVVSAAED</sequence>
<evidence type="ECO:0000256" key="4">
    <source>
        <dbReference type="ARBA" id="ARBA00023277"/>
    </source>
</evidence>
<feature type="region of interest" description="Disordered" evidence="8">
    <location>
        <begin position="20"/>
        <end position="61"/>
    </location>
</feature>
<dbReference type="PANTHER" id="PTHR31297:SF41">
    <property type="entry name" value="ENDOGLUCANASE, PUTATIVE (AFU_ORTHOLOGUE AFUA_5G01830)-RELATED"/>
    <property type="match status" value="1"/>
</dbReference>
<evidence type="ECO:0000256" key="1">
    <source>
        <dbReference type="ARBA" id="ARBA00005641"/>
    </source>
</evidence>
<reference evidence="11 13" key="2">
    <citation type="submission" date="2020-08" db="EMBL/GenBank/DDBJ databases">
        <title>Genomic Encyclopedia of Type Strains, Phase IV (KMG-IV): sequencing the most valuable type-strain genomes for metagenomic binning, comparative biology and taxonomic classification.</title>
        <authorList>
            <person name="Goeker M."/>
        </authorList>
    </citation>
    <scope>NUCLEOTIDE SEQUENCE [LARGE SCALE GENOMIC DNA]</scope>
    <source>
        <strain evidence="11 13">DSM 103679</strain>
    </source>
</reference>
<dbReference type="InterPro" id="IPR050386">
    <property type="entry name" value="Glycosyl_hydrolase_5"/>
</dbReference>
<dbReference type="GO" id="GO:0009986">
    <property type="term" value="C:cell surface"/>
    <property type="evidence" value="ECO:0007669"/>
    <property type="project" value="TreeGrafter"/>
</dbReference>
<keyword evidence="13" id="KW-1185">Reference proteome</keyword>
<evidence type="ECO:0000256" key="3">
    <source>
        <dbReference type="ARBA" id="ARBA00023001"/>
    </source>
</evidence>
<keyword evidence="9" id="KW-0732">Signal</keyword>
<dbReference type="EMBL" id="CP031517">
    <property type="protein sequence ID" value="QOS40599.1"/>
    <property type="molecule type" value="Genomic_DNA"/>
</dbReference>
<keyword evidence="3" id="KW-0136">Cellulose degradation</keyword>
<feature type="domain" description="Glycoside hydrolase family 5" evidence="10">
    <location>
        <begin position="103"/>
        <end position="416"/>
    </location>
</feature>